<name>A0ABR2K7M7_9EUKA</name>
<evidence type="ECO:0000256" key="2">
    <source>
        <dbReference type="ARBA" id="ARBA00004496"/>
    </source>
</evidence>
<comment type="caution">
    <text evidence="8">The sequence shown here is derived from an EMBL/GenBank/DDBJ whole genome shotgun (WGS) entry which is preliminary data.</text>
</comment>
<gene>
    <name evidence="8" type="ORF">M9Y10_041515</name>
</gene>
<dbReference type="InterPro" id="IPR043170">
    <property type="entry name" value="PTPA_C_lid"/>
</dbReference>
<dbReference type="InterPro" id="IPR037218">
    <property type="entry name" value="PTPA_sf"/>
</dbReference>
<organism evidence="8 9">
    <name type="scientific">Tritrichomonas musculus</name>
    <dbReference type="NCBI Taxonomy" id="1915356"/>
    <lineage>
        <taxon>Eukaryota</taxon>
        <taxon>Metamonada</taxon>
        <taxon>Parabasalia</taxon>
        <taxon>Tritrichomonadida</taxon>
        <taxon>Tritrichomonadidae</taxon>
        <taxon>Tritrichomonas</taxon>
    </lineage>
</organism>
<protein>
    <recommendedName>
        <fullName evidence="7">Serine/threonine-protein phosphatase 2A activator</fullName>
        <ecNumber evidence="7">5.2.1.8</ecNumber>
    </recommendedName>
    <alternativeName>
        <fullName evidence="7">Phosphotyrosyl phosphatase activator</fullName>
    </alternativeName>
</protein>
<keyword evidence="6 7" id="KW-0413">Isomerase</keyword>
<dbReference type="Gene3D" id="1.20.120.1150">
    <property type="match status" value="1"/>
</dbReference>
<keyword evidence="4 7" id="KW-0963">Cytoplasm</keyword>
<reference evidence="8 9" key="1">
    <citation type="submission" date="2024-04" db="EMBL/GenBank/DDBJ databases">
        <title>Tritrichomonas musculus Genome.</title>
        <authorList>
            <person name="Alves-Ferreira E."/>
            <person name="Grigg M."/>
            <person name="Lorenzi H."/>
            <person name="Galac M."/>
        </authorList>
    </citation>
    <scope>NUCLEOTIDE SEQUENCE [LARGE SCALE GENOMIC DNA]</scope>
    <source>
        <strain evidence="8 9">EAF2021</strain>
    </source>
</reference>
<dbReference type="Proteomes" id="UP001470230">
    <property type="component" value="Unassembled WGS sequence"/>
</dbReference>
<comment type="subcellular location">
    <subcellularLocation>
        <location evidence="2 7">Cytoplasm</location>
    </subcellularLocation>
</comment>
<keyword evidence="5 7" id="KW-0697">Rotamase</keyword>
<evidence type="ECO:0000256" key="3">
    <source>
        <dbReference type="ARBA" id="ARBA00011019"/>
    </source>
</evidence>
<dbReference type="InterPro" id="IPR004327">
    <property type="entry name" value="Phstyr_phstse_ac"/>
</dbReference>
<dbReference type="Pfam" id="PF03095">
    <property type="entry name" value="PTPA"/>
    <property type="match status" value="1"/>
</dbReference>
<evidence type="ECO:0000313" key="9">
    <source>
        <dbReference type="Proteomes" id="UP001470230"/>
    </source>
</evidence>
<dbReference type="PANTHER" id="PTHR10012:SF0">
    <property type="entry name" value="SERINE_THREONINE-PROTEIN PHOSPHATASE 2A ACTIVATOR"/>
    <property type="match status" value="1"/>
</dbReference>
<evidence type="ECO:0000256" key="5">
    <source>
        <dbReference type="ARBA" id="ARBA00023110"/>
    </source>
</evidence>
<dbReference type="PANTHER" id="PTHR10012">
    <property type="entry name" value="SERINE/THREONINE-PROTEIN PHOSPHATASE 2A REGULATORY SUBUNIT B"/>
    <property type="match status" value="1"/>
</dbReference>
<comment type="catalytic activity">
    <reaction evidence="1 7">
        <text>[protein]-peptidylproline (omega=180) = [protein]-peptidylproline (omega=0)</text>
        <dbReference type="Rhea" id="RHEA:16237"/>
        <dbReference type="Rhea" id="RHEA-COMP:10747"/>
        <dbReference type="Rhea" id="RHEA-COMP:10748"/>
        <dbReference type="ChEBI" id="CHEBI:83833"/>
        <dbReference type="ChEBI" id="CHEBI:83834"/>
        <dbReference type="EC" id="5.2.1.8"/>
    </reaction>
</comment>
<evidence type="ECO:0000256" key="1">
    <source>
        <dbReference type="ARBA" id="ARBA00000971"/>
    </source>
</evidence>
<proteinExistence type="inferred from homology"/>
<accession>A0ABR2K7M7</accession>
<evidence type="ECO:0000256" key="7">
    <source>
        <dbReference type="RuleBase" id="RU361210"/>
    </source>
</evidence>
<evidence type="ECO:0000256" key="4">
    <source>
        <dbReference type="ARBA" id="ARBA00022490"/>
    </source>
</evidence>
<comment type="function">
    <text evidence="7">PPIases accelerate the folding of proteins. It catalyzes the cis-trans isomerization of proline imidic peptide bonds in oligopeptides.</text>
</comment>
<keyword evidence="9" id="KW-1185">Reference proteome</keyword>
<evidence type="ECO:0000256" key="6">
    <source>
        <dbReference type="ARBA" id="ARBA00023235"/>
    </source>
</evidence>
<sequence>MSILERKIESESDLQTWKTSKSHFRIERVLNMLDNSVKSKKRRTNSTPSSSIQNILNVFDLVQKYLDDTPPVSQAAPFSNKGFVNFYQKLFDNRKTIFKNLTDNEEAIEYFLYSFGNPIRVDLGTGNELYFLVFITCLYELRIVSMNSIDNLDQKNIENSDDCEDLVFLVFWRYWDMLISIQRKYRLSPAGTHGSWGVDDFVTLPFVFGSSQLIKSGSSNTEIEILPSNIIDRDISTKFQDVYAYCKWICYLHESKTGPFSQHSRVLYSLSSISSFDQIHTGMLKMFKAEVLDKFVVVQQFKFGSLIQYDDKK</sequence>
<dbReference type="EC" id="5.2.1.8" evidence="7"/>
<evidence type="ECO:0000313" key="8">
    <source>
        <dbReference type="EMBL" id="KAK8886055.1"/>
    </source>
</evidence>
<dbReference type="EMBL" id="JAPFFF010000007">
    <property type="protein sequence ID" value="KAK8886055.1"/>
    <property type="molecule type" value="Genomic_DNA"/>
</dbReference>
<comment type="similarity">
    <text evidence="3 7">Belongs to the PTPA-type PPIase family.</text>
</comment>
<dbReference type="SUPFAM" id="SSF140984">
    <property type="entry name" value="PTPA-like"/>
    <property type="match status" value="1"/>
</dbReference>
<dbReference type="PIRSF" id="PIRSF016325">
    <property type="entry name" value="Phstyr_phstse_ac"/>
    <property type="match status" value="1"/>
</dbReference>